<dbReference type="STRING" id="578461.R0KLD7"/>
<dbReference type="EMBL" id="KB910107">
    <property type="protein sequence ID" value="EOB11421.1"/>
    <property type="molecule type" value="Genomic_DNA"/>
</dbReference>
<keyword evidence="2" id="KW-0378">Hydrolase</keyword>
<dbReference type="Gene3D" id="3.40.350.10">
    <property type="entry name" value="Creatinase/prolidase N-terminal domain"/>
    <property type="match status" value="1"/>
</dbReference>
<dbReference type="SUPFAM" id="SSF53092">
    <property type="entry name" value="Creatinase/prolidase N-terminal domain"/>
    <property type="match status" value="1"/>
</dbReference>
<name>R0KLD7_NOSB1</name>
<accession>R0KLD7</accession>
<protein>
    <submittedName>
        <fullName evidence="2">Aminopeptidase p-like protein</fullName>
    </submittedName>
</protein>
<dbReference type="PANTHER" id="PTHR43763:SF6">
    <property type="entry name" value="XAA-PRO AMINOPEPTIDASE 1"/>
    <property type="match status" value="1"/>
</dbReference>
<keyword evidence="2" id="KW-0645">Protease</keyword>
<reference evidence="2 3" key="1">
    <citation type="journal article" date="2013" name="BMC Genomics">
        <title>Comparative genomics of parasitic silkworm microsporidia reveal an association between genome expansion and host adaptation.</title>
        <authorList>
            <person name="Pan G."/>
            <person name="Xu J."/>
            <person name="Li T."/>
            <person name="Xia Q."/>
            <person name="Liu S.L."/>
            <person name="Zhang G."/>
            <person name="Li S."/>
            <person name="Li C."/>
            <person name="Liu H."/>
            <person name="Yang L."/>
            <person name="Liu T."/>
            <person name="Zhang X."/>
            <person name="Wu Z."/>
            <person name="Fan W."/>
            <person name="Dang X."/>
            <person name="Xiang H."/>
            <person name="Tao M."/>
            <person name="Li Y."/>
            <person name="Hu J."/>
            <person name="Li Z."/>
            <person name="Lin L."/>
            <person name="Luo J."/>
            <person name="Geng L."/>
            <person name="Wang L."/>
            <person name="Long M."/>
            <person name="Wan Y."/>
            <person name="He N."/>
            <person name="Zhang Z."/>
            <person name="Lu C."/>
            <person name="Keeling P.J."/>
            <person name="Wang J."/>
            <person name="Xiang Z."/>
            <person name="Zhou Z."/>
        </authorList>
    </citation>
    <scope>NUCLEOTIDE SEQUENCE [LARGE SCALE GENOMIC DNA]</scope>
    <source>
        <strain evidence="3">CQ1 / CVCC 102059</strain>
    </source>
</reference>
<dbReference type="OrthoDB" id="9995434at2759"/>
<gene>
    <name evidence="2" type="ORF">NBO_1200gi001</name>
</gene>
<dbReference type="VEuPathDB" id="MicrosporidiaDB:NBO_1200gi001"/>
<proteinExistence type="predicted"/>
<keyword evidence="3" id="KW-1185">Reference proteome</keyword>
<dbReference type="AlphaFoldDB" id="R0KLD7"/>
<evidence type="ECO:0000313" key="3">
    <source>
        <dbReference type="Proteomes" id="UP000016927"/>
    </source>
</evidence>
<dbReference type="PANTHER" id="PTHR43763">
    <property type="entry name" value="XAA-PRO AMINOPEPTIDASE 1"/>
    <property type="match status" value="1"/>
</dbReference>
<dbReference type="Proteomes" id="UP000016927">
    <property type="component" value="Unassembled WGS sequence"/>
</dbReference>
<keyword evidence="2" id="KW-0031">Aminopeptidase</keyword>
<evidence type="ECO:0000259" key="1">
    <source>
        <dbReference type="Pfam" id="PF01321"/>
    </source>
</evidence>
<feature type="domain" description="Creatinase N-terminal" evidence="1">
    <location>
        <begin position="19"/>
        <end position="75"/>
    </location>
</feature>
<dbReference type="InterPro" id="IPR000587">
    <property type="entry name" value="Creatinase_N"/>
</dbReference>
<organism evidence="2 3">
    <name type="scientific">Nosema bombycis (strain CQ1 / CVCC 102059)</name>
    <name type="common">Microsporidian parasite</name>
    <name type="synonym">Pebrine of silkworm</name>
    <dbReference type="NCBI Taxonomy" id="578461"/>
    <lineage>
        <taxon>Eukaryota</taxon>
        <taxon>Fungi</taxon>
        <taxon>Fungi incertae sedis</taxon>
        <taxon>Microsporidia</taxon>
        <taxon>Nosematidae</taxon>
        <taxon>Nosema</taxon>
    </lineage>
</organism>
<evidence type="ECO:0000313" key="2">
    <source>
        <dbReference type="EMBL" id="EOB11421.1"/>
    </source>
</evidence>
<sequence length="78" mass="9044">MDNLLKENNIGAYLSKTGDEHLSEYIGESDQRVRFLTNFTGSNGLAITCEKSVLYTDSRYYLQAEKESKEYKLMKTHR</sequence>
<dbReference type="InterPro" id="IPR029149">
    <property type="entry name" value="Creatin/AminoP/Spt16_N"/>
</dbReference>
<dbReference type="HOGENOM" id="CLU_2622639_0_0_1"/>
<dbReference type="Pfam" id="PF01321">
    <property type="entry name" value="Creatinase_N"/>
    <property type="match status" value="1"/>
</dbReference>
<dbReference type="InterPro" id="IPR050422">
    <property type="entry name" value="X-Pro_aminopeptidase_P"/>
</dbReference>
<dbReference type="GO" id="GO:0004177">
    <property type="term" value="F:aminopeptidase activity"/>
    <property type="evidence" value="ECO:0007669"/>
    <property type="project" value="UniProtKB-KW"/>
</dbReference>